<evidence type="ECO:0000256" key="1">
    <source>
        <dbReference type="SAM" id="MobiDB-lite"/>
    </source>
</evidence>
<sequence>MSKPQFSNLDPPSRPPDCACSTASSRQRDRLPSFSCHPYSRLRSSRTWDTIGTTDFWLRTPIRPLLGSLFLCWRKGTPNECITPLPVILRVPRENGT</sequence>
<feature type="compositionally biased region" description="Polar residues" evidence="1">
    <location>
        <begin position="1"/>
        <end position="10"/>
    </location>
</feature>
<keyword evidence="3" id="KW-1185">Reference proteome</keyword>
<gene>
    <name evidence="2" type="ORF">K443DRAFT_509706</name>
</gene>
<dbReference type="HOGENOM" id="CLU_2347042_0_0_1"/>
<protein>
    <submittedName>
        <fullName evidence="2">Uncharacterized protein</fullName>
    </submittedName>
</protein>
<dbReference type="EMBL" id="KN838588">
    <property type="protein sequence ID" value="KIK02744.1"/>
    <property type="molecule type" value="Genomic_DNA"/>
</dbReference>
<dbReference type="Proteomes" id="UP000054477">
    <property type="component" value="Unassembled WGS sequence"/>
</dbReference>
<evidence type="ECO:0000313" key="2">
    <source>
        <dbReference type="EMBL" id="KIK02744.1"/>
    </source>
</evidence>
<reference evidence="3" key="2">
    <citation type="submission" date="2015-01" db="EMBL/GenBank/DDBJ databases">
        <title>Evolutionary Origins and Diversification of the Mycorrhizal Mutualists.</title>
        <authorList>
            <consortium name="DOE Joint Genome Institute"/>
            <consortium name="Mycorrhizal Genomics Consortium"/>
            <person name="Kohler A."/>
            <person name="Kuo A."/>
            <person name="Nagy L.G."/>
            <person name="Floudas D."/>
            <person name="Copeland A."/>
            <person name="Barry K.W."/>
            <person name="Cichocki N."/>
            <person name="Veneault-Fourrey C."/>
            <person name="LaButti K."/>
            <person name="Lindquist E.A."/>
            <person name="Lipzen A."/>
            <person name="Lundell T."/>
            <person name="Morin E."/>
            <person name="Murat C."/>
            <person name="Riley R."/>
            <person name="Ohm R."/>
            <person name="Sun H."/>
            <person name="Tunlid A."/>
            <person name="Henrissat B."/>
            <person name="Grigoriev I.V."/>
            <person name="Hibbett D.S."/>
            <person name="Martin F."/>
        </authorList>
    </citation>
    <scope>NUCLEOTIDE SEQUENCE [LARGE SCALE GENOMIC DNA]</scope>
    <source>
        <strain evidence="3">LaAM-08-1</strain>
    </source>
</reference>
<reference evidence="2 3" key="1">
    <citation type="submission" date="2014-04" db="EMBL/GenBank/DDBJ databases">
        <authorList>
            <consortium name="DOE Joint Genome Institute"/>
            <person name="Kuo A."/>
            <person name="Kohler A."/>
            <person name="Nagy L.G."/>
            <person name="Floudas D."/>
            <person name="Copeland A."/>
            <person name="Barry K.W."/>
            <person name="Cichocki N."/>
            <person name="Veneault-Fourrey C."/>
            <person name="LaButti K."/>
            <person name="Lindquist E.A."/>
            <person name="Lipzen A."/>
            <person name="Lundell T."/>
            <person name="Morin E."/>
            <person name="Murat C."/>
            <person name="Sun H."/>
            <person name="Tunlid A."/>
            <person name="Henrissat B."/>
            <person name="Grigoriev I.V."/>
            <person name="Hibbett D.S."/>
            <person name="Martin F."/>
            <person name="Nordberg H.P."/>
            <person name="Cantor M.N."/>
            <person name="Hua S.X."/>
        </authorList>
    </citation>
    <scope>NUCLEOTIDE SEQUENCE [LARGE SCALE GENOMIC DNA]</scope>
    <source>
        <strain evidence="2 3">LaAM-08-1</strain>
    </source>
</reference>
<organism evidence="2 3">
    <name type="scientific">Laccaria amethystina LaAM-08-1</name>
    <dbReference type="NCBI Taxonomy" id="1095629"/>
    <lineage>
        <taxon>Eukaryota</taxon>
        <taxon>Fungi</taxon>
        <taxon>Dikarya</taxon>
        <taxon>Basidiomycota</taxon>
        <taxon>Agaricomycotina</taxon>
        <taxon>Agaricomycetes</taxon>
        <taxon>Agaricomycetidae</taxon>
        <taxon>Agaricales</taxon>
        <taxon>Agaricineae</taxon>
        <taxon>Hydnangiaceae</taxon>
        <taxon>Laccaria</taxon>
    </lineage>
</organism>
<evidence type="ECO:0000313" key="3">
    <source>
        <dbReference type="Proteomes" id="UP000054477"/>
    </source>
</evidence>
<dbReference type="AlphaFoldDB" id="A0A0C9XMI2"/>
<feature type="region of interest" description="Disordered" evidence="1">
    <location>
        <begin position="1"/>
        <end position="30"/>
    </location>
</feature>
<name>A0A0C9XMI2_9AGAR</name>
<accession>A0A0C9XMI2</accession>
<proteinExistence type="predicted"/>